<evidence type="ECO:0000256" key="5">
    <source>
        <dbReference type="ARBA" id="ARBA00022692"/>
    </source>
</evidence>
<feature type="transmembrane region" description="Helical" evidence="13">
    <location>
        <begin position="23"/>
        <end position="45"/>
    </location>
</feature>
<dbReference type="InterPro" id="IPR022924">
    <property type="entry name" value="Cardiolipin_synthase"/>
</dbReference>
<dbReference type="Pfam" id="PF13396">
    <property type="entry name" value="PLDc_N"/>
    <property type="match status" value="1"/>
</dbReference>
<evidence type="ECO:0000256" key="7">
    <source>
        <dbReference type="ARBA" id="ARBA00022989"/>
    </source>
</evidence>
<evidence type="ECO:0000256" key="13">
    <source>
        <dbReference type="SAM" id="Phobius"/>
    </source>
</evidence>
<keyword evidence="8" id="KW-0443">Lipid metabolism</keyword>
<dbReference type="GO" id="GO:0008808">
    <property type="term" value="F:cardiolipin synthase activity"/>
    <property type="evidence" value="ECO:0007669"/>
    <property type="project" value="UniProtKB-UniRule"/>
</dbReference>
<evidence type="ECO:0000256" key="9">
    <source>
        <dbReference type="ARBA" id="ARBA00023136"/>
    </source>
</evidence>
<name>A7VND8_9FIRM</name>
<evidence type="ECO:0000256" key="6">
    <source>
        <dbReference type="ARBA" id="ARBA00022737"/>
    </source>
</evidence>
<dbReference type="EC" id="2.7.8.-" evidence="12"/>
<keyword evidence="4" id="KW-0808">Transferase</keyword>
<dbReference type="Proteomes" id="UP000220611">
    <property type="component" value="Unassembled WGS sequence"/>
</dbReference>
<evidence type="ECO:0000259" key="14">
    <source>
        <dbReference type="PROSITE" id="PS50035"/>
    </source>
</evidence>
<accession>A7VND8</accession>
<proteinExistence type="predicted"/>
<keyword evidence="7 13" id="KW-1133">Transmembrane helix</keyword>
<dbReference type="Pfam" id="PF13091">
    <property type="entry name" value="PLDc_2"/>
    <property type="match status" value="2"/>
</dbReference>
<evidence type="ECO:0000313" key="15">
    <source>
        <dbReference type="EMBL" id="EDO63152.1"/>
    </source>
</evidence>
<reference evidence="15 17" key="2">
    <citation type="submission" date="2007-08" db="EMBL/GenBank/DDBJ databases">
        <authorList>
            <person name="Fulton L."/>
            <person name="Clifton S."/>
            <person name="Fulton B."/>
            <person name="Xu J."/>
            <person name="Minx P."/>
            <person name="Pepin K.H."/>
            <person name="Johnson M."/>
            <person name="Thiruvilangam P."/>
            <person name="Bhonagiri V."/>
            <person name="Nash W.E."/>
            <person name="Wang C."/>
            <person name="Mardis E.R."/>
            <person name="Wilson R.K."/>
        </authorList>
    </citation>
    <scope>NUCLEOTIDE SEQUENCE [LARGE SCALE GENOMIC DNA]</scope>
    <source>
        <strain evidence="15 17">DSM 753</strain>
    </source>
</reference>
<evidence type="ECO:0000313" key="18">
    <source>
        <dbReference type="Proteomes" id="UP000220611"/>
    </source>
</evidence>
<keyword evidence="2" id="KW-1003">Cell membrane</keyword>
<evidence type="ECO:0000256" key="2">
    <source>
        <dbReference type="ARBA" id="ARBA00022475"/>
    </source>
</evidence>
<protein>
    <recommendedName>
        <fullName evidence="12">Cardiolipin synthase</fullName>
        <ecNumber evidence="12">2.7.8.-</ecNumber>
    </recommendedName>
</protein>
<dbReference type="CDD" id="cd09154">
    <property type="entry name" value="PLDc_SMU_988_like_1"/>
    <property type="match status" value="1"/>
</dbReference>
<keyword evidence="6" id="KW-0677">Repeat</keyword>
<sequence>MDRLAGQKEVAKRHRRQHPSRLFSRRVVTVALLLAFQAAFPIVGLYVLSDYFIYINTVLRIVSIAVAVYIFNRPGNPEYKLAWVIPILIFPLFGGLFYILYRLQASIKHLRLRMLAILEATQPLLEQNPETMERLRKENHGAQSQANYLFQDAGYPVYDNTTTEYLSTGEIKFARLKDELSKARHYIFLEYFIIQEGIMWNSVLEILEEKVKKGVDVRLLFDGMGCLTTLPADYERELRKKGIQCKVFNPFVPVLSTVYNNRDHRKIAVIDGHTAFTGGINLADEYINAYVKYGHWKDSSILVKGEGVWSFTMLFLQMWYCDDPAALCALPRSEFDQYRPSYYHPQEFDSDGLVQPYGDSPMDNQRVGENVYLNLIYGAKDYLYITTPYLIMDSELRYALCVAAKRGVDVRFITPFVPDKALVHMTTRSGYQELVEAGIRIYEYTPGFIHSKTVVCDDQVATVGTINFDFRSLYLHFECGVWMYRTKAMKQVKADFLETLQSCREITLEDCKRVPVYRRLFWSVLRLFSPLM</sequence>
<evidence type="ECO:0000256" key="4">
    <source>
        <dbReference type="ARBA" id="ARBA00022679"/>
    </source>
</evidence>
<keyword evidence="3" id="KW-0444">Lipid biosynthesis</keyword>
<organism evidence="15 17">
    <name type="scientific">[Clostridium] leptum DSM 753</name>
    <dbReference type="NCBI Taxonomy" id="428125"/>
    <lineage>
        <taxon>Bacteria</taxon>
        <taxon>Bacillati</taxon>
        <taxon>Bacillota</taxon>
        <taxon>Clostridia</taxon>
        <taxon>Eubacteriales</taxon>
        <taxon>Oscillospiraceae</taxon>
        <taxon>Oscillospiraceae incertae sedis</taxon>
    </lineage>
</organism>
<evidence type="ECO:0000256" key="12">
    <source>
        <dbReference type="NCBIfam" id="TIGR04265"/>
    </source>
</evidence>
<dbReference type="InterPro" id="IPR025202">
    <property type="entry name" value="PLD-like_dom"/>
</dbReference>
<comment type="caution">
    <text evidence="15">The sequence shown here is derived from an EMBL/GenBank/DDBJ whole genome shotgun (WGS) entry which is preliminary data.</text>
</comment>
<evidence type="ECO:0000256" key="11">
    <source>
        <dbReference type="ARBA" id="ARBA00023264"/>
    </source>
</evidence>
<dbReference type="SMART" id="SM00155">
    <property type="entry name" value="PLDc"/>
    <property type="match status" value="2"/>
</dbReference>
<dbReference type="OrthoDB" id="9762009at2"/>
<dbReference type="PANTHER" id="PTHR21248:SF22">
    <property type="entry name" value="PHOSPHOLIPASE D"/>
    <property type="match status" value="1"/>
</dbReference>
<dbReference type="GO" id="GO:0016787">
    <property type="term" value="F:hydrolase activity"/>
    <property type="evidence" value="ECO:0007669"/>
    <property type="project" value="UniProtKB-KW"/>
</dbReference>
<dbReference type="EMBL" id="NOXF01000018">
    <property type="protein sequence ID" value="PEQ23356.1"/>
    <property type="molecule type" value="Genomic_DNA"/>
</dbReference>
<dbReference type="NCBIfam" id="TIGR04265">
    <property type="entry name" value="bac_cardiolipin"/>
    <property type="match status" value="1"/>
</dbReference>
<keyword evidence="9 13" id="KW-0472">Membrane</keyword>
<evidence type="ECO:0000256" key="8">
    <source>
        <dbReference type="ARBA" id="ARBA00023098"/>
    </source>
</evidence>
<dbReference type="EMBL" id="ABCB02000005">
    <property type="protein sequence ID" value="EDO63152.1"/>
    <property type="molecule type" value="Genomic_DNA"/>
</dbReference>
<evidence type="ECO:0000256" key="3">
    <source>
        <dbReference type="ARBA" id="ARBA00022516"/>
    </source>
</evidence>
<dbReference type="eggNOG" id="COG1502">
    <property type="taxonomic scope" value="Bacteria"/>
</dbReference>
<reference evidence="15 17" key="1">
    <citation type="submission" date="2007-08" db="EMBL/GenBank/DDBJ databases">
        <title>Draft genome sequence of Clostridium leptum (DSM 753).</title>
        <authorList>
            <person name="Sudarsanam P."/>
            <person name="Ley R."/>
            <person name="Guruge J."/>
            <person name="Turnbaugh P.J."/>
            <person name="Mahowald M."/>
            <person name="Liep D."/>
            <person name="Gordon J."/>
        </authorList>
    </citation>
    <scope>NUCLEOTIDE SEQUENCE [LARGE SCALE GENOMIC DNA]</scope>
    <source>
        <strain evidence="15 17">DSM 753</strain>
    </source>
</reference>
<dbReference type="PANTHER" id="PTHR21248">
    <property type="entry name" value="CARDIOLIPIN SYNTHASE"/>
    <property type="match status" value="1"/>
</dbReference>
<dbReference type="SUPFAM" id="SSF56024">
    <property type="entry name" value="Phospholipase D/nuclease"/>
    <property type="match status" value="2"/>
</dbReference>
<evidence type="ECO:0000256" key="1">
    <source>
        <dbReference type="ARBA" id="ARBA00004651"/>
    </source>
</evidence>
<dbReference type="InterPro" id="IPR001736">
    <property type="entry name" value="PLipase_D/transphosphatidylase"/>
</dbReference>
<evidence type="ECO:0000256" key="10">
    <source>
        <dbReference type="ARBA" id="ARBA00023209"/>
    </source>
</evidence>
<dbReference type="InterPro" id="IPR027379">
    <property type="entry name" value="CLS_N"/>
</dbReference>
<comment type="subcellular location">
    <subcellularLocation>
        <location evidence="1">Cell membrane</location>
        <topology evidence="1">Multi-pass membrane protein</topology>
    </subcellularLocation>
</comment>
<dbReference type="GO" id="GO:0005886">
    <property type="term" value="C:plasma membrane"/>
    <property type="evidence" value="ECO:0007669"/>
    <property type="project" value="UniProtKB-SubCell"/>
</dbReference>
<dbReference type="Proteomes" id="UP000003490">
    <property type="component" value="Unassembled WGS sequence"/>
</dbReference>
<feature type="transmembrane region" description="Helical" evidence="13">
    <location>
        <begin position="51"/>
        <end position="71"/>
    </location>
</feature>
<dbReference type="Gene3D" id="3.30.870.10">
    <property type="entry name" value="Endonuclease Chain A"/>
    <property type="match status" value="2"/>
</dbReference>
<keyword evidence="18" id="KW-1185">Reference proteome</keyword>
<keyword evidence="15" id="KW-0378">Hydrolase</keyword>
<dbReference type="HOGENOM" id="CLU_038053_1_2_9"/>
<dbReference type="CDD" id="cd09160">
    <property type="entry name" value="PLDc_SMU_988_like_2"/>
    <property type="match status" value="1"/>
</dbReference>
<feature type="domain" description="PLD phosphodiesterase" evidence="14">
    <location>
        <begin position="445"/>
        <end position="472"/>
    </location>
</feature>
<evidence type="ECO:0000313" key="16">
    <source>
        <dbReference type="EMBL" id="PEQ23356.1"/>
    </source>
</evidence>
<keyword evidence="11" id="KW-1208">Phospholipid metabolism</keyword>
<reference evidence="16 18" key="3">
    <citation type="submission" date="2017-07" db="EMBL/GenBank/DDBJ databases">
        <title>Prevalence of linear plasmids in Cutibacterium (Propionibacterium) acnes isolates obtained from prostatic tissue.</title>
        <authorList>
            <person name="Davidsson S."/>
            <person name="Carlsson J."/>
            <person name="Molling P."/>
            <person name="Andren O."/>
            <person name="Andersson S.-O."/>
            <person name="Brzuszkiewicz E."/>
            <person name="Poehlein A."/>
            <person name="Al-Zeer M."/>
            <person name="Brinkmann V."/>
            <person name="Scavenius C."/>
            <person name="Nazipi S."/>
            <person name="Soderquist B."/>
            <person name="Bruggemann H."/>
        </authorList>
    </citation>
    <scope>NUCLEOTIDE SEQUENCE [LARGE SCALE GENOMIC DNA]</scope>
    <source>
        <strain evidence="16 18">DSM 753</strain>
    </source>
</reference>
<dbReference type="GO" id="GO:0032049">
    <property type="term" value="P:cardiolipin biosynthetic process"/>
    <property type="evidence" value="ECO:0007669"/>
    <property type="project" value="UniProtKB-UniRule"/>
</dbReference>
<keyword evidence="10" id="KW-0594">Phospholipid biosynthesis</keyword>
<feature type="transmembrane region" description="Helical" evidence="13">
    <location>
        <begin position="83"/>
        <end position="101"/>
    </location>
</feature>
<gene>
    <name evidence="16" type="primary">cls</name>
    <name evidence="16" type="ORF">CH238_14215</name>
    <name evidence="15" type="ORF">CLOLEP_00062</name>
</gene>
<feature type="domain" description="PLD phosphodiesterase" evidence="14">
    <location>
        <begin position="259"/>
        <end position="286"/>
    </location>
</feature>
<dbReference type="AlphaFoldDB" id="A7VND8"/>
<dbReference type="PROSITE" id="PS50035">
    <property type="entry name" value="PLD"/>
    <property type="match status" value="2"/>
</dbReference>
<evidence type="ECO:0000313" key="17">
    <source>
        <dbReference type="Proteomes" id="UP000003490"/>
    </source>
</evidence>
<keyword evidence="5 13" id="KW-0812">Transmembrane</keyword>